<dbReference type="PROSITE" id="PS00514">
    <property type="entry name" value="FIBRINOGEN_C_1"/>
    <property type="match status" value="1"/>
</dbReference>
<keyword evidence="5" id="KW-1185">Reference proteome</keyword>
<protein>
    <submittedName>
        <fullName evidence="4">Fibrinogen-like protein A</fullName>
    </submittedName>
</protein>
<dbReference type="GO" id="GO:0005615">
    <property type="term" value="C:extracellular space"/>
    <property type="evidence" value="ECO:0007669"/>
    <property type="project" value="TreeGrafter"/>
</dbReference>
<keyword evidence="1" id="KW-1015">Disulfide bond</keyword>
<sequence>MYLILGRSCIYCVLLISIGTEICLTSQTHGQPTDEGVIPRQKRDINDANGSSYFYFQQPEYPRDCQEVYDECQNTLDGVYLIKPDGYSEPFEVFCNNTIDSGGWTVFQRRMDGGVDFYRDWVDYKTGFGFLHREFWLGNEKIAFITNQKDYEMRLDMVDSSGSTSYAYYNLFRISDEGTKYSLVEVGSYNGTIGLLEGHDYLATHRGHPFSTRDRDNDNRDTGEPNCAVHHHGAWWYTNCYSSNLNGDYQSSADTGLCLYDSTNSNQCNFRFTEMKIRPTQTNR</sequence>
<keyword evidence="2" id="KW-0732">Signal</keyword>
<name>A0A9Q1BUL2_HOLLE</name>
<dbReference type="Proteomes" id="UP001152320">
    <property type="component" value="Chromosome 11"/>
</dbReference>
<evidence type="ECO:0000256" key="1">
    <source>
        <dbReference type="ARBA" id="ARBA00023157"/>
    </source>
</evidence>
<comment type="caution">
    <text evidence="4">The sequence shown here is derived from an EMBL/GenBank/DDBJ whole genome shotgun (WGS) entry which is preliminary data.</text>
</comment>
<dbReference type="PROSITE" id="PS51406">
    <property type="entry name" value="FIBRINOGEN_C_2"/>
    <property type="match status" value="1"/>
</dbReference>
<dbReference type="SMART" id="SM00186">
    <property type="entry name" value="FBG"/>
    <property type="match status" value="1"/>
</dbReference>
<evidence type="ECO:0000313" key="5">
    <source>
        <dbReference type="Proteomes" id="UP001152320"/>
    </source>
</evidence>
<evidence type="ECO:0000259" key="3">
    <source>
        <dbReference type="PROSITE" id="PS51406"/>
    </source>
</evidence>
<dbReference type="EMBL" id="JAIZAY010000011">
    <property type="protein sequence ID" value="KAJ8033055.1"/>
    <property type="molecule type" value="Genomic_DNA"/>
</dbReference>
<organism evidence="4 5">
    <name type="scientific">Holothuria leucospilota</name>
    <name type="common">Black long sea cucumber</name>
    <name type="synonym">Mertensiothuria leucospilota</name>
    <dbReference type="NCBI Taxonomy" id="206669"/>
    <lineage>
        <taxon>Eukaryota</taxon>
        <taxon>Metazoa</taxon>
        <taxon>Echinodermata</taxon>
        <taxon>Eleutherozoa</taxon>
        <taxon>Echinozoa</taxon>
        <taxon>Holothuroidea</taxon>
        <taxon>Aspidochirotacea</taxon>
        <taxon>Aspidochirotida</taxon>
        <taxon>Holothuriidae</taxon>
        <taxon>Holothuria</taxon>
    </lineage>
</organism>
<dbReference type="Pfam" id="PF00147">
    <property type="entry name" value="Fibrinogen_C"/>
    <property type="match status" value="1"/>
</dbReference>
<feature type="signal peptide" evidence="2">
    <location>
        <begin position="1"/>
        <end position="30"/>
    </location>
</feature>
<dbReference type="CDD" id="cd00087">
    <property type="entry name" value="FReD"/>
    <property type="match status" value="1"/>
</dbReference>
<feature type="domain" description="Fibrinogen C-terminal" evidence="3">
    <location>
        <begin position="56"/>
        <end position="281"/>
    </location>
</feature>
<dbReference type="SUPFAM" id="SSF56496">
    <property type="entry name" value="Fibrinogen C-terminal domain-like"/>
    <property type="match status" value="1"/>
</dbReference>
<dbReference type="InterPro" id="IPR050373">
    <property type="entry name" value="Fibrinogen_C-term_domain"/>
</dbReference>
<evidence type="ECO:0000256" key="2">
    <source>
        <dbReference type="SAM" id="SignalP"/>
    </source>
</evidence>
<dbReference type="InterPro" id="IPR036056">
    <property type="entry name" value="Fibrinogen-like_C"/>
</dbReference>
<evidence type="ECO:0000313" key="4">
    <source>
        <dbReference type="EMBL" id="KAJ8033055.1"/>
    </source>
</evidence>
<dbReference type="InterPro" id="IPR014716">
    <property type="entry name" value="Fibrinogen_a/b/g_C_1"/>
</dbReference>
<dbReference type="InterPro" id="IPR002181">
    <property type="entry name" value="Fibrinogen_a/b/g_C_dom"/>
</dbReference>
<proteinExistence type="predicted"/>
<feature type="chain" id="PRO_5040259149" evidence="2">
    <location>
        <begin position="31"/>
        <end position="284"/>
    </location>
</feature>
<dbReference type="OrthoDB" id="7940501at2759"/>
<accession>A0A9Q1BUL2</accession>
<dbReference type="PANTHER" id="PTHR19143">
    <property type="entry name" value="FIBRINOGEN/TENASCIN/ANGIOPOEITIN"/>
    <property type="match status" value="1"/>
</dbReference>
<gene>
    <name evidence="4" type="ORF">HOLleu_23184</name>
</gene>
<dbReference type="InterPro" id="IPR020837">
    <property type="entry name" value="Fibrinogen_CS"/>
</dbReference>
<dbReference type="AlphaFoldDB" id="A0A9Q1BUL2"/>
<dbReference type="Gene3D" id="3.90.215.10">
    <property type="entry name" value="Gamma Fibrinogen, chain A, domain 1"/>
    <property type="match status" value="1"/>
</dbReference>
<dbReference type="NCBIfam" id="NF040941">
    <property type="entry name" value="GGGWT_bact"/>
    <property type="match status" value="1"/>
</dbReference>
<reference evidence="4" key="1">
    <citation type="submission" date="2021-10" db="EMBL/GenBank/DDBJ databases">
        <title>Tropical sea cucumber genome reveals ecological adaptation and Cuvierian tubules defense mechanism.</title>
        <authorList>
            <person name="Chen T."/>
        </authorList>
    </citation>
    <scope>NUCLEOTIDE SEQUENCE</scope>
    <source>
        <strain evidence="4">Nanhai2018</strain>
        <tissue evidence="4">Muscle</tissue>
    </source>
</reference>